<dbReference type="Proteomes" id="UP000230233">
    <property type="component" value="Chromosome I"/>
</dbReference>
<proteinExistence type="predicted"/>
<sequence length="327" mass="35458">MLDIEIVQYVESLAWTRQDDKAQLKSLSNNFSIDRAQTYLEKLCENRPEHCGSGQDALLMACEKTVKKSENSDLPTVTQKCNFSEMCKIHVDTIMTEFCEKKPKSTACKNFNGPESATSPPKDEATTKGMMNLMVIGGIVGIVAVIVIGIGIYFFFCRTSDPPRPPPMQPVAVTPNNQTVNKKKKKKKKKHHKKTSATSEKDSKGPEPPKQPKPDSKAPETSENAPKPDPKALEASENAPKPDPRAPEAPEKVPDSAEPPIVPTPSGNLPEAPEKVHDATTKTPEAPTTPNGAQSVLTLSDGPAKTPEAPEPPETNTPALKIPEDIV</sequence>
<gene>
    <name evidence="3" type="primary">Cnig_chr_I.g3187</name>
    <name evidence="3" type="ORF">B9Z55_003187</name>
</gene>
<feature type="compositionally biased region" description="Basic and acidic residues" evidence="1">
    <location>
        <begin position="199"/>
        <end position="255"/>
    </location>
</feature>
<keyword evidence="4" id="KW-1185">Reference proteome</keyword>
<feature type="compositionally biased region" description="Basic residues" evidence="1">
    <location>
        <begin position="181"/>
        <end position="195"/>
    </location>
</feature>
<keyword evidence="2" id="KW-0812">Transmembrane</keyword>
<dbReference type="STRING" id="1611254.A0A2G5VP04"/>
<keyword evidence="2" id="KW-1133">Transmembrane helix</keyword>
<evidence type="ECO:0000313" key="3">
    <source>
        <dbReference type="EMBL" id="PIC53508.1"/>
    </source>
</evidence>
<evidence type="ECO:0000256" key="1">
    <source>
        <dbReference type="SAM" id="MobiDB-lite"/>
    </source>
</evidence>
<protein>
    <submittedName>
        <fullName evidence="3">Uncharacterized protein</fullName>
    </submittedName>
</protein>
<evidence type="ECO:0000256" key="2">
    <source>
        <dbReference type="SAM" id="Phobius"/>
    </source>
</evidence>
<reference evidence="4" key="1">
    <citation type="submission" date="2017-10" db="EMBL/GenBank/DDBJ databases">
        <title>Rapid genome shrinkage in a self-fertile nematode reveals novel sperm competition proteins.</title>
        <authorList>
            <person name="Yin D."/>
            <person name="Schwarz E.M."/>
            <person name="Thomas C.G."/>
            <person name="Felde R.L."/>
            <person name="Korf I.F."/>
            <person name="Cutter A.D."/>
            <person name="Schartner C.M."/>
            <person name="Ralston E.J."/>
            <person name="Meyer B.J."/>
            <person name="Haag E.S."/>
        </authorList>
    </citation>
    <scope>NUCLEOTIDE SEQUENCE [LARGE SCALE GENOMIC DNA]</scope>
    <source>
        <strain evidence="4">JU1422</strain>
    </source>
</reference>
<feature type="region of interest" description="Disordered" evidence="1">
    <location>
        <begin position="166"/>
        <end position="327"/>
    </location>
</feature>
<accession>A0A2G5VP04</accession>
<name>A0A2G5VP04_9PELO</name>
<feature type="compositionally biased region" description="Low complexity" evidence="1">
    <location>
        <begin position="281"/>
        <end position="290"/>
    </location>
</feature>
<evidence type="ECO:0000313" key="4">
    <source>
        <dbReference type="Proteomes" id="UP000230233"/>
    </source>
</evidence>
<comment type="caution">
    <text evidence="3">The sequence shown here is derived from an EMBL/GenBank/DDBJ whole genome shotgun (WGS) entry which is preliminary data.</text>
</comment>
<dbReference type="AlphaFoldDB" id="A0A2G5VP04"/>
<organism evidence="3 4">
    <name type="scientific">Caenorhabditis nigoni</name>
    <dbReference type="NCBI Taxonomy" id="1611254"/>
    <lineage>
        <taxon>Eukaryota</taxon>
        <taxon>Metazoa</taxon>
        <taxon>Ecdysozoa</taxon>
        <taxon>Nematoda</taxon>
        <taxon>Chromadorea</taxon>
        <taxon>Rhabditida</taxon>
        <taxon>Rhabditina</taxon>
        <taxon>Rhabditomorpha</taxon>
        <taxon>Rhabditoidea</taxon>
        <taxon>Rhabditidae</taxon>
        <taxon>Peloderinae</taxon>
        <taxon>Caenorhabditis</taxon>
    </lineage>
</organism>
<keyword evidence="2" id="KW-0472">Membrane</keyword>
<dbReference type="EMBL" id="PDUG01000001">
    <property type="protein sequence ID" value="PIC53508.1"/>
    <property type="molecule type" value="Genomic_DNA"/>
</dbReference>
<feature type="transmembrane region" description="Helical" evidence="2">
    <location>
        <begin position="133"/>
        <end position="156"/>
    </location>
</feature>